<dbReference type="InterPro" id="IPR008972">
    <property type="entry name" value="Cupredoxin"/>
</dbReference>
<evidence type="ECO:0000313" key="6">
    <source>
        <dbReference type="EMBL" id="BFP44929.1"/>
    </source>
</evidence>
<dbReference type="Gene3D" id="2.60.40.420">
    <property type="entry name" value="Cupredoxins - blue copper proteins"/>
    <property type="match status" value="3"/>
</dbReference>
<comment type="similarity">
    <text evidence="1">Belongs to the multicopper oxidase family.</text>
</comment>
<dbReference type="AlphaFoldDB" id="A0AB33JNV5"/>
<proteinExistence type="inferred from homology"/>
<feature type="domain" description="Plastocyanin-like" evidence="5">
    <location>
        <begin position="43"/>
        <end position="77"/>
    </location>
</feature>
<evidence type="ECO:0000259" key="4">
    <source>
        <dbReference type="Pfam" id="PF07731"/>
    </source>
</evidence>
<dbReference type="PROSITE" id="PS00079">
    <property type="entry name" value="MULTICOPPER_OXIDASE1"/>
    <property type="match status" value="1"/>
</dbReference>
<dbReference type="SUPFAM" id="SSF49503">
    <property type="entry name" value="Cupredoxins"/>
    <property type="match status" value="2"/>
</dbReference>
<dbReference type="InterPro" id="IPR033138">
    <property type="entry name" value="Cu_oxidase_CS"/>
</dbReference>
<evidence type="ECO:0000256" key="2">
    <source>
        <dbReference type="ARBA" id="ARBA00022723"/>
    </source>
</evidence>
<protein>
    <submittedName>
        <fullName evidence="6">Multicopper oxidase domain-containing protein</fullName>
    </submittedName>
</protein>
<evidence type="ECO:0000256" key="1">
    <source>
        <dbReference type="ARBA" id="ARBA00010609"/>
    </source>
</evidence>
<sequence>MPEPTELTKFADPLRIPQVLRPEAELTIRQLSADVQLHSELPPTPMWTYEGTFPGPTIEVRRGQRLRIDWQNRISTPYPAQIGHVPDLTVPPAENVPGIDPALLDPRGPDLPPWLVVHLHGAVTNGGNDGWTDNAVHTGHSQLSEYPNDQAAMPLWYHDHAMGVTRLNVLAGLVGTYLVRDEEEDRLRLPTGEFEVPLVLCDRNLATGPDGALTGQLLHKTVGPLPYCGRWTLVNGVIWPHHEVRPRWYRFRVLNAANSRPYRLHLVGQDGQRVNGVAWQIGSDAGLFGTPIPLPGRGLSLAPAERADLLVDFTALAGRTLRLVNSAPAPAEGAPIGEEDAVGVADPANRLPDPEVMEFRVSAVTEPEPFALPAVLSPSFRRLTHEDIPHHNHRVLMITQDSGAMFHFWEMEEVPEAEVPPAGTVVDGIVQVQAAGQAGQTYRRVSADFNDRLNWRIDEDAWEQWTIINLAQLALHPVHIHLIRFQILTRATVDVTGFDPVAGGTPIGKPVGWGVQNPIDPADQGWKDTVTVSPRELVRVAGRFTGATGRFMYHCHILDHEDDGMMRPFTVSPAAVMALDPGMGHGGMHHGH</sequence>
<dbReference type="Pfam" id="PF07731">
    <property type="entry name" value="Cu-oxidase_2"/>
    <property type="match status" value="1"/>
</dbReference>
<dbReference type="Pfam" id="PF07732">
    <property type="entry name" value="Cu-oxidase_3"/>
    <property type="match status" value="2"/>
</dbReference>
<dbReference type="PANTHER" id="PTHR48267:SF1">
    <property type="entry name" value="BILIRUBIN OXIDASE"/>
    <property type="match status" value="1"/>
</dbReference>
<dbReference type="CDD" id="cd13844">
    <property type="entry name" value="CuRO_1_BOD_CotA_like"/>
    <property type="match status" value="1"/>
</dbReference>
<dbReference type="InterPro" id="IPR011707">
    <property type="entry name" value="Cu-oxidase-like_N"/>
</dbReference>
<dbReference type="InterPro" id="IPR002355">
    <property type="entry name" value="Cu_oxidase_Cu_BS"/>
</dbReference>
<evidence type="ECO:0000259" key="5">
    <source>
        <dbReference type="Pfam" id="PF07732"/>
    </source>
</evidence>
<evidence type="ECO:0000256" key="3">
    <source>
        <dbReference type="ARBA" id="ARBA00023002"/>
    </source>
</evidence>
<feature type="domain" description="Plastocyanin-like" evidence="5">
    <location>
        <begin position="116"/>
        <end position="183"/>
    </location>
</feature>
<dbReference type="EMBL" id="AP035881">
    <property type="protein sequence ID" value="BFP44929.1"/>
    <property type="molecule type" value="Genomic_DNA"/>
</dbReference>
<feature type="domain" description="Plastocyanin-like" evidence="4">
    <location>
        <begin position="448"/>
        <end position="574"/>
    </location>
</feature>
<dbReference type="GO" id="GO:0005507">
    <property type="term" value="F:copper ion binding"/>
    <property type="evidence" value="ECO:0007669"/>
    <property type="project" value="InterPro"/>
</dbReference>
<name>A0AB33JNV5_9ACTN</name>
<keyword evidence="2" id="KW-0479">Metal-binding</keyword>
<reference evidence="6" key="1">
    <citation type="submission" date="2024-07" db="EMBL/GenBank/DDBJ databases">
        <title>Complete genome sequences of cellulolytic bacteria, Kitasatospora sp. CMC57 and Streptomyces sp. CMC78, isolated from Japanese agricultural soil.</title>
        <authorList>
            <person name="Hashimoto T."/>
            <person name="Ito M."/>
            <person name="Iwamoto M."/>
            <person name="Fukahori D."/>
            <person name="Shoda T."/>
            <person name="Sakoda M."/>
            <person name="Morohoshi T."/>
            <person name="Mitsuboshi M."/>
            <person name="Nishizawa T."/>
        </authorList>
    </citation>
    <scope>NUCLEOTIDE SEQUENCE</scope>
    <source>
        <strain evidence="6">CMC57</strain>
    </source>
</reference>
<dbReference type="InterPro" id="IPR011706">
    <property type="entry name" value="Cu-oxidase_C"/>
</dbReference>
<dbReference type="InterPro" id="IPR045087">
    <property type="entry name" value="Cu-oxidase_fam"/>
</dbReference>
<dbReference type="GO" id="GO:0016491">
    <property type="term" value="F:oxidoreductase activity"/>
    <property type="evidence" value="ECO:0007669"/>
    <property type="project" value="UniProtKB-KW"/>
</dbReference>
<keyword evidence="3" id="KW-0560">Oxidoreductase</keyword>
<dbReference type="PANTHER" id="PTHR48267">
    <property type="entry name" value="CUPREDOXIN SUPERFAMILY PROTEIN"/>
    <property type="match status" value="1"/>
</dbReference>
<dbReference type="RefSeq" id="WP_407987490.1">
    <property type="nucleotide sequence ID" value="NZ_AP035881.2"/>
</dbReference>
<gene>
    <name evidence="6" type="ORF">KCMC57_12970</name>
</gene>
<dbReference type="PROSITE" id="PS00080">
    <property type="entry name" value="MULTICOPPER_OXIDASE2"/>
    <property type="match status" value="1"/>
</dbReference>
<organism evidence="6">
    <name type="scientific">Kitasatospora sp. CMC57</name>
    <dbReference type="NCBI Taxonomy" id="3231513"/>
    <lineage>
        <taxon>Bacteria</taxon>
        <taxon>Bacillati</taxon>
        <taxon>Actinomycetota</taxon>
        <taxon>Actinomycetes</taxon>
        <taxon>Kitasatosporales</taxon>
        <taxon>Streptomycetaceae</taxon>
        <taxon>Kitasatospora</taxon>
    </lineage>
</organism>
<accession>A0AB33JNV5</accession>